<keyword evidence="1" id="KW-1133">Transmembrane helix</keyword>
<dbReference type="EMBL" id="MOBU01000007">
    <property type="protein sequence ID" value="RON68898.1"/>
    <property type="molecule type" value="Genomic_DNA"/>
</dbReference>
<evidence type="ECO:0000313" key="2">
    <source>
        <dbReference type="EMBL" id="RON68898.1"/>
    </source>
</evidence>
<sequence length="135" mass="14930">MNAISREEFNARIETIEARMDARVEYVSAKIERFLDVQTERDKALLDRYNSISANVQQIALESKEAVRQASTIKANYWASTAVYFLGIVGIVVATYYANQANVYVAIQTTLSAVQAGKDTHPPIPAVSPLPSTPH</sequence>
<proteinExistence type="predicted"/>
<dbReference type="Proteomes" id="UP000285757">
    <property type="component" value="Unassembled WGS sequence"/>
</dbReference>
<keyword evidence="1" id="KW-0812">Transmembrane</keyword>
<protein>
    <submittedName>
        <fullName evidence="2">Uncharacterized protein</fullName>
    </submittedName>
</protein>
<comment type="caution">
    <text evidence="2">The sequence shown here is derived from an EMBL/GenBank/DDBJ whole genome shotgun (WGS) entry which is preliminary data.</text>
</comment>
<gene>
    <name evidence="2" type="ORF">BK671_10800</name>
</gene>
<accession>A0A423LKY1</accession>
<evidence type="ECO:0000313" key="3">
    <source>
        <dbReference type="Proteomes" id="UP000285757"/>
    </source>
</evidence>
<reference evidence="2 3" key="1">
    <citation type="submission" date="2016-10" db="EMBL/GenBank/DDBJ databases">
        <title>Comparative genome analysis of multiple Pseudomonas spp. focuses on biocontrol and plant growth promoting traits.</title>
        <authorList>
            <person name="Tao X.-Y."/>
            <person name="Taylor C.G."/>
        </authorList>
    </citation>
    <scope>NUCLEOTIDE SEQUENCE [LARGE SCALE GENOMIC DNA]</scope>
    <source>
        <strain evidence="2 3">24D3</strain>
    </source>
</reference>
<keyword evidence="1" id="KW-0472">Membrane</keyword>
<feature type="transmembrane region" description="Helical" evidence="1">
    <location>
        <begin position="77"/>
        <end position="98"/>
    </location>
</feature>
<name>A0A423LKY1_PSEFL</name>
<organism evidence="2 3">
    <name type="scientific">Pseudomonas fluorescens</name>
    <dbReference type="NCBI Taxonomy" id="294"/>
    <lineage>
        <taxon>Bacteria</taxon>
        <taxon>Pseudomonadati</taxon>
        <taxon>Pseudomonadota</taxon>
        <taxon>Gammaproteobacteria</taxon>
        <taxon>Pseudomonadales</taxon>
        <taxon>Pseudomonadaceae</taxon>
        <taxon>Pseudomonas</taxon>
    </lineage>
</organism>
<evidence type="ECO:0000256" key="1">
    <source>
        <dbReference type="SAM" id="Phobius"/>
    </source>
</evidence>
<dbReference type="AlphaFoldDB" id="A0A423LKY1"/>